<sequence length="211" mass="21206">MFVQIRSILAAALVTVSFQAVASADLIFDNSSAGDQGITTTGALQIGGEVTAAPGTPRAVTELDLGFTSQGLSVTGDLQAFLYANDGAGGAPGTLLWQSAVMTGVAINSTNTLIAFSVPSVVVPDTFTFTGAITNASGNLGYVPAVGAAIGAFNQAWVGSPGAWSTLPSVFEIEARVISQAVPEPSSMALLSVGVFGLIAAGRRRKAAKAV</sequence>
<dbReference type="KEGG" id="pbor:BSF38_05686"/>
<name>A0A1U7CYW8_9BACT</name>
<gene>
    <name evidence="3" type="ORF">BSF38_05686</name>
</gene>
<dbReference type="Proteomes" id="UP000186309">
    <property type="component" value="Chromosome"/>
</dbReference>
<dbReference type="RefSeq" id="WP_076350372.1">
    <property type="nucleotide sequence ID" value="NZ_CP019082.1"/>
</dbReference>
<evidence type="ECO:0000256" key="1">
    <source>
        <dbReference type="SAM" id="SignalP"/>
    </source>
</evidence>
<accession>A0A1U7CYW8</accession>
<reference evidence="4" key="1">
    <citation type="submission" date="2016-12" db="EMBL/GenBank/DDBJ databases">
        <title>Comparative genomics of four Isosphaeraceae planctomycetes: a common pool of plasmids and glycoside hydrolase genes.</title>
        <authorList>
            <person name="Ivanova A."/>
        </authorList>
    </citation>
    <scope>NUCLEOTIDE SEQUENCE [LARGE SCALE GENOMIC DNA]</scope>
    <source>
        <strain evidence="4">PX4</strain>
    </source>
</reference>
<evidence type="ECO:0000313" key="4">
    <source>
        <dbReference type="Proteomes" id="UP000186309"/>
    </source>
</evidence>
<feature type="domain" description="Ice-binding protein C-terminal" evidence="2">
    <location>
        <begin position="181"/>
        <end position="205"/>
    </location>
</feature>
<protein>
    <recommendedName>
        <fullName evidence="2">Ice-binding protein C-terminal domain-containing protein</fullName>
    </recommendedName>
</protein>
<evidence type="ECO:0000259" key="2">
    <source>
        <dbReference type="Pfam" id="PF07589"/>
    </source>
</evidence>
<keyword evidence="1" id="KW-0732">Signal</keyword>
<dbReference type="AlphaFoldDB" id="A0A1U7CYW8"/>
<dbReference type="EMBL" id="CP019082">
    <property type="protein sequence ID" value="APW64096.1"/>
    <property type="molecule type" value="Genomic_DNA"/>
</dbReference>
<organism evidence="3 4">
    <name type="scientific">Paludisphaera borealis</name>
    <dbReference type="NCBI Taxonomy" id="1387353"/>
    <lineage>
        <taxon>Bacteria</taxon>
        <taxon>Pseudomonadati</taxon>
        <taxon>Planctomycetota</taxon>
        <taxon>Planctomycetia</taxon>
        <taxon>Isosphaerales</taxon>
        <taxon>Isosphaeraceae</taxon>
        <taxon>Paludisphaera</taxon>
    </lineage>
</organism>
<dbReference type="InterPro" id="IPR013424">
    <property type="entry name" value="Ice-binding_C"/>
</dbReference>
<dbReference type="NCBIfam" id="TIGR02595">
    <property type="entry name" value="PEP_CTERM"/>
    <property type="match status" value="1"/>
</dbReference>
<proteinExistence type="predicted"/>
<evidence type="ECO:0000313" key="3">
    <source>
        <dbReference type="EMBL" id="APW64096.1"/>
    </source>
</evidence>
<feature type="signal peptide" evidence="1">
    <location>
        <begin position="1"/>
        <end position="22"/>
    </location>
</feature>
<feature type="chain" id="PRO_5012549911" description="Ice-binding protein C-terminal domain-containing protein" evidence="1">
    <location>
        <begin position="23"/>
        <end position="211"/>
    </location>
</feature>
<dbReference type="Pfam" id="PF07589">
    <property type="entry name" value="PEP-CTERM"/>
    <property type="match status" value="1"/>
</dbReference>
<keyword evidence="4" id="KW-1185">Reference proteome</keyword>